<sequence>MISGALPLAFYAVFLLSRGKRSAIEGQIVPFLAVLRTQDRVSALSLGRQRISQRSQTPPSG</sequence>
<dbReference type="AlphaFoldDB" id="A0A1E3V4S6"/>
<proteinExistence type="predicted"/>
<organism evidence="1 2">
    <name type="scientific">Sinorhizobium alkalisoli</name>
    <dbReference type="NCBI Taxonomy" id="1752398"/>
    <lineage>
        <taxon>Bacteria</taxon>
        <taxon>Pseudomonadati</taxon>
        <taxon>Pseudomonadota</taxon>
        <taxon>Alphaproteobacteria</taxon>
        <taxon>Hyphomicrobiales</taxon>
        <taxon>Rhizobiaceae</taxon>
        <taxon>Sinorhizobium/Ensifer group</taxon>
        <taxon>Sinorhizobium</taxon>
    </lineage>
</organism>
<dbReference type="EMBL" id="LYBW01000064">
    <property type="protein sequence ID" value="ODR88613.1"/>
    <property type="molecule type" value="Genomic_DNA"/>
</dbReference>
<reference evidence="2" key="1">
    <citation type="submission" date="2016-05" db="EMBL/GenBank/DDBJ databases">
        <authorList>
            <person name="Li Y."/>
        </authorList>
    </citation>
    <scope>NUCLEOTIDE SEQUENCE [LARGE SCALE GENOMIC DNA]</scope>
    <source>
        <strain evidence="2">YIC4027</strain>
    </source>
</reference>
<protein>
    <submittedName>
        <fullName evidence="1">Uncharacterized protein</fullName>
    </submittedName>
</protein>
<keyword evidence="2" id="KW-1185">Reference proteome</keyword>
<evidence type="ECO:0000313" key="1">
    <source>
        <dbReference type="EMBL" id="ODR88613.1"/>
    </source>
</evidence>
<comment type="caution">
    <text evidence="1">The sequence shown here is derived from an EMBL/GenBank/DDBJ whole genome shotgun (WGS) entry which is preliminary data.</text>
</comment>
<name>A0A1E3V4S6_9HYPH</name>
<gene>
    <name evidence="1" type="ORF">A8M32_24365</name>
</gene>
<dbReference type="Proteomes" id="UP000094342">
    <property type="component" value="Unassembled WGS sequence"/>
</dbReference>
<evidence type="ECO:0000313" key="2">
    <source>
        <dbReference type="Proteomes" id="UP000094342"/>
    </source>
</evidence>
<accession>A0A1E3V4S6</accession>